<keyword evidence="4" id="KW-1133">Transmembrane helix</keyword>
<dbReference type="InterPro" id="IPR013164">
    <property type="entry name" value="Cadherin_N"/>
</dbReference>
<evidence type="ECO:0000256" key="1">
    <source>
        <dbReference type="ARBA" id="ARBA00004167"/>
    </source>
</evidence>
<dbReference type="Pfam" id="PF08266">
    <property type="entry name" value="Cadherin_2"/>
    <property type="match status" value="1"/>
</dbReference>
<dbReference type="SUPFAM" id="SSF49313">
    <property type="entry name" value="Cadherin-like"/>
    <property type="match status" value="1"/>
</dbReference>
<keyword evidence="6" id="KW-0325">Glycoprotein</keyword>
<dbReference type="OrthoDB" id="6252479at2759"/>
<gene>
    <name evidence="9" type="ORF">chiPu_0008291</name>
</gene>
<dbReference type="EMBL" id="BEZZ01000269">
    <property type="protein sequence ID" value="GCC29849.1"/>
    <property type="molecule type" value="Genomic_DNA"/>
</dbReference>
<keyword evidence="7" id="KW-0106">Calcium</keyword>
<evidence type="ECO:0000256" key="2">
    <source>
        <dbReference type="ARBA" id="ARBA00022692"/>
    </source>
</evidence>
<dbReference type="InterPro" id="IPR050174">
    <property type="entry name" value="Protocadherin/Cadherin-CA"/>
</dbReference>
<evidence type="ECO:0000259" key="8">
    <source>
        <dbReference type="PROSITE" id="PS50268"/>
    </source>
</evidence>
<evidence type="ECO:0000256" key="5">
    <source>
        <dbReference type="ARBA" id="ARBA00023136"/>
    </source>
</evidence>
<comment type="caution">
    <text evidence="9">The sequence shown here is derived from an EMBL/GenBank/DDBJ whole genome shotgun (WGS) entry which is preliminary data.</text>
</comment>
<sequence>MENGILVVNEKIDRETLCGRSASYFVSRNVTVENPLEMHRVDVKIRSDGSKIAELMLDGEQESTFHLTLTDIDGGIPRRSGTAVIVITVRDVNDYVPVFDH</sequence>
<dbReference type="PANTHER" id="PTHR24028:SF236">
    <property type="entry name" value="PROTOCADHERIN GAMMA-C3"/>
    <property type="match status" value="1"/>
</dbReference>
<reference evidence="9 10" key="1">
    <citation type="journal article" date="2018" name="Nat. Ecol. Evol.">
        <title>Shark genomes provide insights into elasmobranch evolution and the origin of vertebrates.</title>
        <authorList>
            <person name="Hara Y"/>
            <person name="Yamaguchi K"/>
            <person name="Onimaru K"/>
            <person name="Kadota M"/>
            <person name="Koyanagi M"/>
            <person name="Keeley SD"/>
            <person name="Tatsumi K"/>
            <person name="Tanaka K"/>
            <person name="Motone F"/>
            <person name="Kageyama Y"/>
            <person name="Nozu R"/>
            <person name="Adachi N"/>
            <person name="Nishimura O"/>
            <person name="Nakagawa R"/>
            <person name="Tanegashima C"/>
            <person name="Kiyatake I"/>
            <person name="Matsumoto R"/>
            <person name="Murakumo K"/>
            <person name="Nishida K"/>
            <person name="Terakita A"/>
            <person name="Kuratani S"/>
            <person name="Sato K"/>
            <person name="Hyodo S Kuraku.S."/>
        </authorList>
    </citation>
    <scope>NUCLEOTIDE SEQUENCE [LARGE SCALE GENOMIC DNA]</scope>
</reference>
<evidence type="ECO:0000313" key="10">
    <source>
        <dbReference type="Proteomes" id="UP000287033"/>
    </source>
</evidence>
<evidence type="ECO:0000256" key="4">
    <source>
        <dbReference type="ARBA" id="ARBA00022989"/>
    </source>
</evidence>
<feature type="domain" description="Cadherin" evidence="8">
    <location>
        <begin position="13"/>
        <end position="99"/>
    </location>
</feature>
<keyword evidence="2" id="KW-0812">Transmembrane</keyword>
<dbReference type="CDD" id="cd11304">
    <property type="entry name" value="Cadherin_repeat"/>
    <property type="match status" value="1"/>
</dbReference>
<accession>A0A401SHF5</accession>
<proteinExistence type="predicted"/>
<keyword evidence="10" id="KW-1185">Reference proteome</keyword>
<organism evidence="9 10">
    <name type="scientific">Chiloscyllium punctatum</name>
    <name type="common">Brownbanded bambooshark</name>
    <name type="synonym">Hemiscyllium punctatum</name>
    <dbReference type="NCBI Taxonomy" id="137246"/>
    <lineage>
        <taxon>Eukaryota</taxon>
        <taxon>Metazoa</taxon>
        <taxon>Chordata</taxon>
        <taxon>Craniata</taxon>
        <taxon>Vertebrata</taxon>
        <taxon>Chondrichthyes</taxon>
        <taxon>Elasmobranchii</taxon>
        <taxon>Galeomorphii</taxon>
        <taxon>Galeoidea</taxon>
        <taxon>Orectolobiformes</taxon>
        <taxon>Hemiscylliidae</taxon>
        <taxon>Chiloscyllium</taxon>
    </lineage>
</organism>
<dbReference type="GO" id="GO:0005886">
    <property type="term" value="C:plasma membrane"/>
    <property type="evidence" value="ECO:0007669"/>
    <property type="project" value="TreeGrafter"/>
</dbReference>
<evidence type="ECO:0000256" key="7">
    <source>
        <dbReference type="PROSITE-ProRule" id="PRU00043"/>
    </source>
</evidence>
<comment type="subcellular location">
    <subcellularLocation>
        <location evidence="1">Membrane</location>
        <topology evidence="1">Single-pass membrane protein</topology>
    </subcellularLocation>
</comment>
<evidence type="ECO:0000313" key="9">
    <source>
        <dbReference type="EMBL" id="GCC29849.1"/>
    </source>
</evidence>
<dbReference type="InterPro" id="IPR015919">
    <property type="entry name" value="Cadherin-like_sf"/>
</dbReference>
<dbReference type="STRING" id="137246.A0A401SHF5"/>
<protein>
    <recommendedName>
        <fullName evidence="8">Cadherin domain-containing protein</fullName>
    </recommendedName>
</protein>
<keyword evidence="5" id="KW-0472">Membrane</keyword>
<evidence type="ECO:0000256" key="3">
    <source>
        <dbReference type="ARBA" id="ARBA00022889"/>
    </source>
</evidence>
<dbReference type="GO" id="GO:0007156">
    <property type="term" value="P:homophilic cell adhesion via plasma membrane adhesion molecules"/>
    <property type="evidence" value="ECO:0007669"/>
    <property type="project" value="InterPro"/>
</dbReference>
<name>A0A401SHF5_CHIPU</name>
<evidence type="ECO:0000256" key="6">
    <source>
        <dbReference type="ARBA" id="ARBA00023180"/>
    </source>
</evidence>
<keyword evidence="3" id="KW-0130">Cell adhesion</keyword>
<dbReference type="AlphaFoldDB" id="A0A401SHF5"/>
<dbReference type="GO" id="GO:0005509">
    <property type="term" value="F:calcium ion binding"/>
    <property type="evidence" value="ECO:0007669"/>
    <property type="project" value="UniProtKB-UniRule"/>
</dbReference>
<dbReference type="PANTHER" id="PTHR24028">
    <property type="entry name" value="CADHERIN-87A"/>
    <property type="match status" value="1"/>
</dbReference>
<dbReference type="InterPro" id="IPR002126">
    <property type="entry name" value="Cadherin-like_dom"/>
</dbReference>
<dbReference type="Gene3D" id="2.60.40.60">
    <property type="entry name" value="Cadherins"/>
    <property type="match status" value="1"/>
</dbReference>
<dbReference type="PROSITE" id="PS50268">
    <property type="entry name" value="CADHERIN_2"/>
    <property type="match status" value="1"/>
</dbReference>
<dbReference type="Proteomes" id="UP000287033">
    <property type="component" value="Unassembled WGS sequence"/>
</dbReference>